<dbReference type="GO" id="GO:0001716">
    <property type="term" value="F:L-amino-acid oxidase activity"/>
    <property type="evidence" value="ECO:0007669"/>
    <property type="project" value="TreeGrafter"/>
</dbReference>
<proteinExistence type="predicted"/>
<feature type="binding site" evidence="3">
    <location>
        <begin position="84"/>
        <end position="87"/>
    </location>
    <ligand>
        <name>FAD</name>
        <dbReference type="ChEBI" id="CHEBI:57692"/>
    </ligand>
</feature>
<dbReference type="Proteomes" id="UP000028868">
    <property type="component" value="Unassembled WGS sequence"/>
</dbReference>
<feature type="binding site" evidence="3">
    <location>
        <position position="462"/>
    </location>
    <ligand>
        <name>FAD</name>
        <dbReference type="ChEBI" id="CHEBI:57692"/>
    </ligand>
</feature>
<dbReference type="Gene3D" id="1.10.405.10">
    <property type="entry name" value="Guanine Nucleotide Dissociation Inhibitor, domain 1"/>
    <property type="match status" value="1"/>
</dbReference>
<evidence type="ECO:0000256" key="3">
    <source>
        <dbReference type="PIRSR" id="PIRSR601613-1"/>
    </source>
</evidence>
<feature type="transmembrane region" description="Helical" evidence="4">
    <location>
        <begin position="32"/>
        <end position="48"/>
    </location>
</feature>
<evidence type="ECO:0000259" key="5">
    <source>
        <dbReference type="Pfam" id="PF01593"/>
    </source>
</evidence>
<evidence type="ECO:0000256" key="4">
    <source>
        <dbReference type="SAM" id="Phobius"/>
    </source>
</evidence>
<dbReference type="PANTHER" id="PTHR10742">
    <property type="entry name" value="FLAVIN MONOAMINE OXIDASE"/>
    <property type="match status" value="1"/>
</dbReference>
<keyword evidence="2" id="KW-0560">Oxidoreductase</keyword>
<gene>
    <name evidence="6" type="primary">iaaM</name>
    <name evidence="6" type="ORF">BN983_03568</name>
</gene>
<dbReference type="PANTHER" id="PTHR10742:SF342">
    <property type="entry name" value="AMINE OXIDASE"/>
    <property type="match status" value="1"/>
</dbReference>
<evidence type="ECO:0000256" key="1">
    <source>
        <dbReference type="ARBA" id="ARBA00001974"/>
    </source>
</evidence>
<feature type="domain" description="Amine oxidase" evidence="5">
    <location>
        <begin position="39"/>
        <end position="484"/>
    </location>
</feature>
<protein>
    <submittedName>
        <fullName evidence="6">Tryptophan 2-monooxygenase</fullName>
    </submittedName>
</protein>
<dbReference type="Gene3D" id="3.90.660.10">
    <property type="match status" value="1"/>
</dbReference>
<comment type="cofactor">
    <cofactor evidence="1">
        <name>FAD</name>
        <dbReference type="ChEBI" id="CHEBI:57692"/>
    </cofactor>
</comment>
<dbReference type="InterPro" id="IPR001613">
    <property type="entry name" value="Flavin_amine_oxidase"/>
</dbReference>
<evidence type="ECO:0000256" key="2">
    <source>
        <dbReference type="ARBA" id="ARBA00023002"/>
    </source>
</evidence>
<dbReference type="Pfam" id="PF01593">
    <property type="entry name" value="Amino_oxidase"/>
    <property type="match status" value="1"/>
</dbReference>
<dbReference type="SUPFAM" id="SSF54373">
    <property type="entry name" value="FAD-linked reductases, C-terminal domain"/>
    <property type="match status" value="1"/>
</dbReference>
<sequence length="488" mass="55342">MVERRKDRRKDTSVYKTIITNGLRTQGRKKRVLILGAGIAGLVSASLLKQAGHEVILLEANDRVGGRIHTIREPFSNGNYIDAGAMRIPTNHTLVQTYIEKFGLSTNPFTNTNPNDLLMINGQQVYRQAYEQNPDLLKFDLAPHEQGKTASELFLSAVQPFLDIYENSTDAEKDRLAKEFSDYSMGEYLRENPFGPSLSSNAVRMIKVVLGIEGFPEFSFLDILIDITFPIFKGDTQFIEIQGGNDRLPQAFLPQLIDNIYFDQKVIKIIHHHNRVTAYAEDQRFKKQTCWSADLLLTTIPFSASQFIDIRPYGCLSQRKWQAIREVINVPAVKIGIEFKSRFWEKYPFGHIVTDFPTRFAYQASHHQGLSGPGILLASYTWGQNALLFNSLSNKEATKQVLEDLARAYGSIVYEEYLQSVVYNWSQNPFSAGCFTLFTPGQSRDLEEVIPQPEGRIHFAGEHTSVYHGWIEGAVESGIRAAIEMNQR</sequence>
<dbReference type="InterPro" id="IPR002937">
    <property type="entry name" value="Amino_oxidase"/>
</dbReference>
<dbReference type="EMBL" id="CCDI010000004">
    <property type="protein sequence ID" value="CDQ25254.1"/>
    <property type="molecule type" value="Genomic_DNA"/>
</dbReference>
<feature type="binding site" evidence="3">
    <location>
        <position position="87"/>
    </location>
    <ligand>
        <name>substrate</name>
    </ligand>
</feature>
<keyword evidence="7" id="KW-1185">Reference proteome</keyword>
<dbReference type="PRINTS" id="PR00757">
    <property type="entry name" value="AMINEOXDASEF"/>
</dbReference>
<dbReference type="Gene3D" id="3.50.50.60">
    <property type="entry name" value="FAD/NAD(P)-binding domain"/>
    <property type="match status" value="1"/>
</dbReference>
<feature type="binding site" evidence="3">
    <location>
        <begin position="59"/>
        <end position="60"/>
    </location>
    <ligand>
        <name>FAD</name>
        <dbReference type="ChEBI" id="CHEBI:57692"/>
    </ligand>
</feature>
<organism evidence="6 7">
    <name type="scientific">Halobacillus karajensis</name>
    <dbReference type="NCBI Taxonomy" id="195088"/>
    <lineage>
        <taxon>Bacteria</taxon>
        <taxon>Bacillati</taxon>
        <taxon>Bacillota</taxon>
        <taxon>Bacilli</taxon>
        <taxon>Bacillales</taxon>
        <taxon>Bacillaceae</taxon>
        <taxon>Halobacillus</taxon>
    </lineage>
</organism>
<dbReference type="InterPro" id="IPR036188">
    <property type="entry name" value="FAD/NAD-bd_sf"/>
</dbReference>
<dbReference type="InterPro" id="IPR050281">
    <property type="entry name" value="Flavin_monoamine_oxidase"/>
</dbReference>
<reference evidence="7" key="1">
    <citation type="submission" date="2014-03" db="EMBL/GenBank/DDBJ databases">
        <authorList>
            <person name="Urmite Genomes U."/>
        </authorList>
    </citation>
    <scope>NUCLEOTIDE SEQUENCE [LARGE SCALE GENOMIC DNA]</scope>
    <source>
        <strain evidence="7">HD-03</strain>
    </source>
</reference>
<dbReference type="SUPFAM" id="SSF51905">
    <property type="entry name" value="FAD/NAD(P)-binding domain"/>
    <property type="match status" value="1"/>
</dbReference>
<keyword evidence="4" id="KW-0472">Membrane</keyword>
<evidence type="ECO:0000313" key="7">
    <source>
        <dbReference type="Proteomes" id="UP000028868"/>
    </source>
</evidence>
<comment type="caution">
    <text evidence="6">The sequence shown here is derived from an EMBL/GenBank/DDBJ whole genome shotgun (WGS) entry which is preliminary data.</text>
</comment>
<dbReference type="AlphaFoldDB" id="A0A024P842"/>
<evidence type="ECO:0000313" key="6">
    <source>
        <dbReference type="EMBL" id="CDQ25254.1"/>
    </source>
</evidence>
<accession>A0A024P842</accession>
<feature type="binding site" evidence="3">
    <location>
        <position position="266"/>
    </location>
    <ligand>
        <name>FAD</name>
        <dbReference type="ChEBI" id="CHEBI:57692"/>
    </ligand>
</feature>
<keyword evidence="4" id="KW-1133">Transmembrane helix</keyword>
<keyword evidence="4" id="KW-0812">Transmembrane</keyword>
<name>A0A024P842_9BACI</name>
<reference evidence="6 7" key="2">
    <citation type="submission" date="2014-05" db="EMBL/GenBank/DDBJ databases">
        <title>Draft genome sequence of Halobacillus karajensis HK-03.</title>
        <authorList>
            <person name="Khelaifia S."/>
            <person name="Croce O."/>
            <person name="Lagier J.C."/>
            <person name="Raoult D."/>
        </authorList>
    </citation>
    <scope>NUCLEOTIDE SEQUENCE [LARGE SCALE GENOMIC DNA]</scope>
    <source>
        <strain evidence="6 7">HD-03</strain>
    </source>
</reference>
<dbReference type="GO" id="GO:0009063">
    <property type="term" value="P:amino acid catabolic process"/>
    <property type="evidence" value="ECO:0007669"/>
    <property type="project" value="TreeGrafter"/>
</dbReference>